<name>A0A2A6C5M0_PRIPA</name>
<keyword evidence="4" id="KW-0812">Transmembrane</keyword>
<feature type="signal peptide" evidence="5">
    <location>
        <begin position="1"/>
        <end position="17"/>
    </location>
</feature>
<evidence type="ECO:0000256" key="3">
    <source>
        <dbReference type="SAM" id="MobiDB-lite"/>
    </source>
</evidence>
<feature type="compositionally biased region" description="Polar residues" evidence="3">
    <location>
        <begin position="285"/>
        <end position="308"/>
    </location>
</feature>
<dbReference type="SUPFAM" id="SSF49265">
    <property type="entry name" value="Fibronectin type III"/>
    <property type="match status" value="2"/>
</dbReference>
<dbReference type="Gene3D" id="3.30.420.10">
    <property type="entry name" value="Ribonuclease H-like superfamily/Ribonuclease H"/>
    <property type="match status" value="1"/>
</dbReference>
<dbReference type="Pfam" id="PF00041">
    <property type="entry name" value="fn3"/>
    <property type="match status" value="2"/>
</dbReference>
<feature type="chain" id="PRO_5043949381" evidence="5">
    <location>
        <begin position="18"/>
        <end position="1287"/>
    </location>
</feature>
<dbReference type="PANTHER" id="PTHR24051">
    <property type="entry name" value="SUSHI DOMAIN-CONTAINING PROTEIN 1"/>
    <property type="match status" value="1"/>
</dbReference>
<accession>A0A8R1YGU7</accession>
<keyword evidence="2" id="KW-1015">Disulfide bond</keyword>
<protein>
    <submittedName>
        <fullName evidence="6">Fibronectin domain-containing protein</fullName>
    </submittedName>
</protein>
<dbReference type="InterPro" id="IPR036116">
    <property type="entry name" value="FN3_sf"/>
</dbReference>
<dbReference type="InterPro" id="IPR013783">
    <property type="entry name" value="Ig-like_fold"/>
</dbReference>
<dbReference type="InterPro" id="IPR051622">
    <property type="entry name" value="R-tyr_protein_phosphatases"/>
</dbReference>
<dbReference type="PANTHER" id="PTHR24051:SF9">
    <property type="entry name" value="FIBRONECTIN TYPE-III DOMAIN-CONTAINING PROTEIN"/>
    <property type="match status" value="1"/>
</dbReference>
<evidence type="ECO:0000256" key="1">
    <source>
        <dbReference type="ARBA" id="ARBA00022737"/>
    </source>
</evidence>
<sequence>MRIPLAVFLTIFASGRAEDYETEPSIYDDEPTSLEVISVKNDKASVAWKLPELVSNQTTKQRLMITIRPGSTSAGATTYSVFVKPHTRSYTFENLEGNTTYRASIEAFNDDRSIWYSSETLHTSLAALDWLAAPKDLTLIHKTNTTIELSWSKPGVKRPKTAHSRVTPCARLNVYEFIPAQRIFVKKASFSIAIPKHSYLLSKLAPGTVYNITIQAGTSFGYGQLAWTAVSTLQDDEVVLTQHDVTPNSIVLVWPLHWMTNPTAKCTIRAKSLLIEDGLDSEQVNTAAPEVNGNQKGTGPRITTTSRITVKDESEYFAHSPKKAKRNGPENNDDKQNHRTNLNTSLTVRRKNRKRKAILKRRMKTAKKDKKYDQTEECATALRTPTWWKKSSQFNFLHSYSIYTPTFSNPLPPHPFIIYSDDNANYGVIVSIDDLDITIISGSPDAERLGYLAAFTSAGAREERVSVRVLPTQTTESQNEKLPLLLILLLAYKTDSSDLRTVKFNIPSHPTINLIVKASEKRIPCSPHNAIRKKTYTLQCACARPSHKEEMGFMIPRLVKCQKCGWKYVDCDLGPIPESSKSKWTCTDCISFWNVPKWGGIETNPEGDKIIHNTCDSFLATLISQHRLDPRLFESMVQSGKRGRFCFVLKGDTSRRIKPKFKHPPQLMIWGGVSWEGATPLVVMRNKVRIDGGVYQSMLHSTYLKWAEEKFGGNVVLLILRMQKQMRRVIEKQGEPGRYDMWASECEILDRLFEYSSKLLFNLKCRTCSERKKLTRCHFETQKKGDLMKQVVYDSILGQSDCQYCQGSRQILNVTSTAWFIPVDISLQKESPSRCDEIPKEIKIGEYKFELGGITPFGGGHYVALIPHDEKLMYRLFAEFTIRNLRPSTAYNISVTTAEHEVSNPSTGRFARPVKQKLIWGVFATLVQGEYTVAEPRLVVETEHAASFVWQPLQNLGDVTYQIRYTMTTGEDDDIFPVVPVNFSKYSEELSEQQLRCPKFGCTWMCALLFNLPRKPRDLSFEIRARVEGMWNKWAPVQRKPWNILERVCSINPPPYIVHAVDELDFQREIDIDSSETVNTRDVWRFLIVVDSRETGRYSTIDITKLSDKVTADFDHLPYYITGALTPTEVKAGTPFRIGDGRVHGGYLNYPLADRSTDPRWTLVPLSQAENELIEPRLRTCGFNEKGFFECDLTMEELLTRLPWWAKISFLFLMVLIIAPAAFCLYCILFKVRRVKTIKEESNRMYYNEDADGRGGVGVTQEYRRREQRAFDPRRETEERIEFLSTE</sequence>
<organism evidence="6 7">
    <name type="scientific">Pristionchus pacificus</name>
    <name type="common">Parasitic nematode worm</name>
    <dbReference type="NCBI Taxonomy" id="54126"/>
    <lineage>
        <taxon>Eukaryota</taxon>
        <taxon>Metazoa</taxon>
        <taxon>Ecdysozoa</taxon>
        <taxon>Nematoda</taxon>
        <taxon>Chromadorea</taxon>
        <taxon>Rhabditida</taxon>
        <taxon>Rhabditina</taxon>
        <taxon>Diplogasteromorpha</taxon>
        <taxon>Diplogasteroidea</taxon>
        <taxon>Neodiplogasteridae</taxon>
        <taxon>Pristionchus</taxon>
    </lineage>
</organism>
<feature type="compositionally biased region" description="Basic and acidic residues" evidence="3">
    <location>
        <begin position="1262"/>
        <end position="1287"/>
    </location>
</feature>
<keyword evidence="4" id="KW-0472">Membrane</keyword>
<keyword evidence="4" id="KW-1133">Transmembrane helix</keyword>
<keyword evidence="7" id="KW-1185">Reference proteome</keyword>
<dbReference type="InterPro" id="IPR036397">
    <property type="entry name" value="RNaseH_sf"/>
</dbReference>
<dbReference type="CDD" id="cd00063">
    <property type="entry name" value="FN3"/>
    <property type="match status" value="2"/>
</dbReference>
<evidence type="ECO:0000256" key="4">
    <source>
        <dbReference type="SAM" id="Phobius"/>
    </source>
</evidence>
<evidence type="ECO:0000313" key="6">
    <source>
        <dbReference type="EnsemblMetazoa" id="PPA18039.1"/>
    </source>
</evidence>
<dbReference type="Proteomes" id="UP000005239">
    <property type="component" value="Unassembled WGS sequence"/>
</dbReference>
<proteinExistence type="predicted"/>
<feature type="transmembrane region" description="Helical" evidence="4">
    <location>
        <begin position="1204"/>
        <end position="1229"/>
    </location>
</feature>
<gene>
    <name evidence="6" type="primary">WBGene00107593</name>
</gene>
<dbReference type="InterPro" id="IPR003961">
    <property type="entry name" value="FN3_dom"/>
</dbReference>
<keyword evidence="5" id="KW-0732">Signal</keyword>
<dbReference type="Gene3D" id="2.60.40.10">
    <property type="entry name" value="Immunoglobulins"/>
    <property type="match status" value="2"/>
</dbReference>
<dbReference type="OrthoDB" id="6130531at2759"/>
<evidence type="ECO:0000256" key="2">
    <source>
        <dbReference type="ARBA" id="ARBA00023157"/>
    </source>
</evidence>
<dbReference type="GO" id="GO:0003676">
    <property type="term" value="F:nucleic acid binding"/>
    <property type="evidence" value="ECO:0007669"/>
    <property type="project" value="InterPro"/>
</dbReference>
<keyword evidence="1" id="KW-0677">Repeat</keyword>
<evidence type="ECO:0000256" key="5">
    <source>
        <dbReference type="SAM" id="SignalP"/>
    </source>
</evidence>
<dbReference type="PROSITE" id="PS50853">
    <property type="entry name" value="FN3"/>
    <property type="match status" value="2"/>
</dbReference>
<evidence type="ECO:0000313" key="7">
    <source>
        <dbReference type="Proteomes" id="UP000005239"/>
    </source>
</evidence>
<dbReference type="EnsemblMetazoa" id="PPA18039.1">
    <property type="protein sequence ID" value="PPA18039.1"/>
    <property type="gene ID" value="WBGene00107593"/>
</dbReference>
<feature type="region of interest" description="Disordered" evidence="3">
    <location>
        <begin position="285"/>
        <end position="343"/>
    </location>
</feature>
<reference evidence="7" key="1">
    <citation type="journal article" date="2008" name="Nat. Genet.">
        <title>The Pristionchus pacificus genome provides a unique perspective on nematode lifestyle and parasitism.</title>
        <authorList>
            <person name="Dieterich C."/>
            <person name="Clifton S.W."/>
            <person name="Schuster L.N."/>
            <person name="Chinwalla A."/>
            <person name="Delehaunty K."/>
            <person name="Dinkelacker I."/>
            <person name="Fulton L."/>
            <person name="Fulton R."/>
            <person name="Godfrey J."/>
            <person name="Minx P."/>
            <person name="Mitreva M."/>
            <person name="Roeseler W."/>
            <person name="Tian H."/>
            <person name="Witte H."/>
            <person name="Yang S.P."/>
            <person name="Wilson R.K."/>
            <person name="Sommer R.J."/>
        </authorList>
    </citation>
    <scope>NUCLEOTIDE SEQUENCE [LARGE SCALE GENOMIC DNA]</scope>
    <source>
        <strain evidence="7">PS312</strain>
    </source>
</reference>
<feature type="region of interest" description="Disordered" evidence="3">
    <location>
        <begin position="1252"/>
        <end position="1287"/>
    </location>
</feature>
<reference evidence="6" key="2">
    <citation type="submission" date="2022-06" db="UniProtKB">
        <authorList>
            <consortium name="EnsemblMetazoa"/>
        </authorList>
    </citation>
    <scope>IDENTIFICATION</scope>
    <source>
        <strain evidence="6">PS312</strain>
    </source>
</reference>
<accession>A0A2A6C5M0</accession>
<dbReference type="SMART" id="SM00060">
    <property type="entry name" value="FN3"/>
    <property type="match status" value="2"/>
</dbReference>